<reference evidence="1 2" key="1">
    <citation type="submission" date="2009-05" db="EMBL/GenBank/DDBJ databases">
        <title>The draft genome of Acidovorax delafieldii 2AN.</title>
        <authorList>
            <consortium name="US DOE Joint Genome Institute (JGI-PGF)"/>
            <person name="Lucas S."/>
            <person name="Copeland A."/>
            <person name="Lapidus A."/>
            <person name="Glavina del Rio T."/>
            <person name="Tice H."/>
            <person name="Bruce D."/>
            <person name="Goodwin L."/>
            <person name="Pitluck S."/>
            <person name="Larimer F."/>
            <person name="Land M.L."/>
            <person name="Hauser L."/>
            <person name="Shelobolina E.S."/>
            <person name="Picardal F."/>
            <person name="Roden E."/>
            <person name="Emerson D."/>
        </authorList>
    </citation>
    <scope>NUCLEOTIDE SEQUENCE [LARGE SCALE GENOMIC DNA]</scope>
    <source>
        <strain evidence="1 2">2AN</strain>
    </source>
</reference>
<dbReference type="Pfam" id="PF08811">
    <property type="entry name" value="DUF1800"/>
    <property type="match status" value="1"/>
</dbReference>
<dbReference type="AlphaFoldDB" id="C5TB75"/>
<feature type="non-terminal residue" evidence="1">
    <location>
        <position position="1"/>
    </location>
</feature>
<evidence type="ECO:0000313" key="1">
    <source>
        <dbReference type="EMBL" id="EER58274.1"/>
    </source>
</evidence>
<dbReference type="EMBL" id="ACQT01000306">
    <property type="protein sequence ID" value="EER58274.1"/>
    <property type="molecule type" value="Genomic_DNA"/>
</dbReference>
<dbReference type="PANTHER" id="PTHR43737">
    <property type="entry name" value="BLL7424 PROTEIN"/>
    <property type="match status" value="1"/>
</dbReference>
<dbReference type="InterPro" id="IPR014917">
    <property type="entry name" value="DUF1800"/>
</dbReference>
<protein>
    <recommendedName>
        <fullName evidence="3">DUF1800 domain-containing protein</fullName>
    </recommendedName>
</protein>
<dbReference type="PATRIC" id="fig|573060.9.peg.784"/>
<accession>C5TB75</accession>
<dbReference type="RefSeq" id="WP_005799899.1">
    <property type="nucleotide sequence ID" value="NZ_ACQT01000306.1"/>
</dbReference>
<dbReference type="Proteomes" id="UP000003856">
    <property type="component" value="Unassembled WGS sequence"/>
</dbReference>
<evidence type="ECO:0008006" key="3">
    <source>
        <dbReference type="Google" id="ProtNLM"/>
    </source>
</evidence>
<name>C5TB75_ACIDE</name>
<evidence type="ECO:0000313" key="2">
    <source>
        <dbReference type="Proteomes" id="UP000003856"/>
    </source>
</evidence>
<keyword evidence="2" id="KW-1185">Reference proteome</keyword>
<dbReference type="OrthoDB" id="9772295at2"/>
<comment type="caution">
    <text evidence="1">The sequence shown here is derived from an EMBL/GenBank/DDBJ whole genome shotgun (WGS) entry which is preliminary data.</text>
</comment>
<dbReference type="PANTHER" id="PTHR43737:SF1">
    <property type="entry name" value="DUF1501 DOMAIN-CONTAINING PROTEIN"/>
    <property type="match status" value="1"/>
</dbReference>
<gene>
    <name evidence="1" type="ORF">AcdelDRAFT_4155</name>
</gene>
<sequence>GAPAQGAAYPSAGTDREAARFLLQAQLSATPSDIAAVRATSYETWLDQQLDTPPGPRGWDWLNQRGYAQVDAATNYYDNSYPADCMVWHQLMTAGDGVRKRVALALSEIFVVSLSGLDLSWRSHAMAHYWDQLAANAFGNFRTLLEDVTLNPAMGYYLNTRGNQKENARTGRQPDENFAREILQLMSIGLVNLNPDGTPQRDASGTPIDSYTQGDVTNLARVFTGYDYDQSQNAPTTVPGTSRVVPNTTFTRLPMALNASLHSTMAATFLSVTIGAGTPGAAALKTALDTIFNHPNVGPFIGRQLIQRLVTSNPSGAYVARVAAAFNNNGQGVRGDLRAVVKAVLLDSEARSPTGLSQPGFGKLREPMLRFVQWGRTFALNSAQGSWKIGDLSAAGSRLGQSPLRSPSVFNFFRPGYVPPSTALAAAGAAAPEFQLVNESSVGGYLNYMQGVIRNGIYVNAPDLPNNGSTAANGYDIKATYTAERALAPDADALVAHINLLMCAGQLSTATVKLITDALKSTPVTAASSDNAKLDRIAAAVLLVMASAEYLIQK</sequence>
<organism evidence="1 2">
    <name type="scientific">Acidovorax delafieldii 2AN</name>
    <dbReference type="NCBI Taxonomy" id="573060"/>
    <lineage>
        <taxon>Bacteria</taxon>
        <taxon>Pseudomonadati</taxon>
        <taxon>Pseudomonadota</taxon>
        <taxon>Betaproteobacteria</taxon>
        <taxon>Burkholderiales</taxon>
        <taxon>Comamonadaceae</taxon>
        <taxon>Acidovorax</taxon>
    </lineage>
</organism>
<proteinExistence type="predicted"/>